<proteinExistence type="predicted"/>
<sequence length="130" mass="13599">MTINQASSVANGTMNSVSTLGHICFISEKEKADNNHRMKYTVCPTTATTNITQVAVANLVESVQVDRQNGGASSLATGTPTPSTFSALWASDETILHNWPAAAAAAAAAAQPAEIVHQARPFACANEQQE</sequence>
<dbReference type="Proteomes" id="UP000054805">
    <property type="component" value="Unassembled WGS sequence"/>
</dbReference>
<reference evidence="1 2" key="1">
    <citation type="submission" date="2015-01" db="EMBL/GenBank/DDBJ databases">
        <title>Evolution of Trichinella species and genotypes.</title>
        <authorList>
            <person name="Korhonen P.K."/>
            <person name="Edoardo P."/>
            <person name="Giuseppe L.R."/>
            <person name="Gasser R.B."/>
        </authorList>
    </citation>
    <scope>NUCLEOTIDE SEQUENCE [LARGE SCALE GENOMIC DNA]</scope>
    <source>
        <strain evidence="1">ISS588</strain>
    </source>
</reference>
<organism evidence="1 2">
    <name type="scientific">Trichinella pseudospiralis</name>
    <name type="common">Parasitic roundworm</name>
    <dbReference type="NCBI Taxonomy" id="6337"/>
    <lineage>
        <taxon>Eukaryota</taxon>
        <taxon>Metazoa</taxon>
        <taxon>Ecdysozoa</taxon>
        <taxon>Nematoda</taxon>
        <taxon>Enoplea</taxon>
        <taxon>Dorylaimia</taxon>
        <taxon>Trichinellida</taxon>
        <taxon>Trichinellidae</taxon>
        <taxon>Trichinella</taxon>
    </lineage>
</organism>
<dbReference type="AlphaFoldDB" id="A0A0V1IDI7"/>
<dbReference type="EMBL" id="JYDS01000225">
    <property type="protein sequence ID" value="KRZ20879.1"/>
    <property type="molecule type" value="Genomic_DNA"/>
</dbReference>
<gene>
    <name evidence="1" type="ORF">T4B_10990</name>
</gene>
<name>A0A0V1IDI7_TRIPS</name>
<evidence type="ECO:0000313" key="2">
    <source>
        <dbReference type="Proteomes" id="UP000054805"/>
    </source>
</evidence>
<accession>A0A0V1IDI7</accession>
<comment type="caution">
    <text evidence="1">The sequence shown here is derived from an EMBL/GenBank/DDBJ whole genome shotgun (WGS) entry which is preliminary data.</text>
</comment>
<keyword evidence="2" id="KW-1185">Reference proteome</keyword>
<protein>
    <submittedName>
        <fullName evidence="1">Uncharacterized protein</fullName>
    </submittedName>
</protein>
<evidence type="ECO:0000313" key="1">
    <source>
        <dbReference type="EMBL" id="KRZ20879.1"/>
    </source>
</evidence>